<dbReference type="SUPFAM" id="SSF53098">
    <property type="entry name" value="Ribonuclease H-like"/>
    <property type="match status" value="1"/>
</dbReference>
<reference evidence="4" key="1">
    <citation type="submission" date="2023-03" db="EMBL/GenBank/DDBJ databases">
        <title>Electrophorus voltai genome.</title>
        <authorList>
            <person name="Bian C."/>
        </authorList>
    </citation>
    <scope>NUCLEOTIDE SEQUENCE</scope>
    <source>
        <strain evidence="4">CB-2022</strain>
        <tissue evidence="4">Muscle</tissue>
    </source>
</reference>
<proteinExistence type="predicted"/>
<dbReference type="GO" id="GO:0003676">
    <property type="term" value="F:nucleic acid binding"/>
    <property type="evidence" value="ECO:0007669"/>
    <property type="project" value="InterPro"/>
</dbReference>
<organism evidence="4 5">
    <name type="scientific">Electrophorus voltai</name>
    <dbReference type="NCBI Taxonomy" id="2609070"/>
    <lineage>
        <taxon>Eukaryota</taxon>
        <taxon>Metazoa</taxon>
        <taxon>Chordata</taxon>
        <taxon>Craniata</taxon>
        <taxon>Vertebrata</taxon>
        <taxon>Euteleostomi</taxon>
        <taxon>Actinopterygii</taxon>
        <taxon>Neopterygii</taxon>
        <taxon>Teleostei</taxon>
        <taxon>Ostariophysi</taxon>
        <taxon>Gymnotiformes</taxon>
        <taxon>Gymnotoidei</taxon>
        <taxon>Gymnotidae</taxon>
        <taxon>Electrophorus</taxon>
    </lineage>
</organism>
<dbReference type="Proteomes" id="UP001239994">
    <property type="component" value="Unassembled WGS sequence"/>
</dbReference>
<dbReference type="GO" id="GO:0015074">
    <property type="term" value="P:DNA integration"/>
    <property type="evidence" value="ECO:0007669"/>
    <property type="project" value="InterPro"/>
</dbReference>
<dbReference type="InterPro" id="IPR016197">
    <property type="entry name" value="Chromo-like_dom_sf"/>
</dbReference>
<dbReference type="Pfam" id="PF00385">
    <property type="entry name" value="Chromo"/>
    <property type="match status" value="1"/>
</dbReference>
<evidence type="ECO:0000256" key="1">
    <source>
        <dbReference type="ARBA" id="ARBA00004123"/>
    </source>
</evidence>
<evidence type="ECO:0008006" key="6">
    <source>
        <dbReference type="Google" id="ProtNLM"/>
    </source>
</evidence>
<keyword evidence="5" id="KW-1185">Reference proteome</keyword>
<feature type="domain" description="Chromo" evidence="2">
    <location>
        <begin position="198"/>
        <end position="255"/>
    </location>
</feature>
<dbReference type="InterPro" id="IPR056924">
    <property type="entry name" value="SH3_Tf2-1"/>
</dbReference>
<dbReference type="GO" id="GO:0005634">
    <property type="term" value="C:nucleus"/>
    <property type="evidence" value="ECO:0007669"/>
    <property type="project" value="UniProtKB-SubCell"/>
</dbReference>
<dbReference type="InterPro" id="IPR023780">
    <property type="entry name" value="Chromo_domain"/>
</dbReference>
<dbReference type="PROSITE" id="PS50994">
    <property type="entry name" value="INTEGRASE"/>
    <property type="match status" value="1"/>
</dbReference>
<gene>
    <name evidence="4" type="ORF">P4O66_008115</name>
</gene>
<dbReference type="PANTHER" id="PTHR37984">
    <property type="entry name" value="PROTEIN CBG26694"/>
    <property type="match status" value="1"/>
</dbReference>
<accession>A0AAD9E0C4</accession>
<dbReference type="InterPro" id="IPR036397">
    <property type="entry name" value="RNaseH_sf"/>
</dbReference>
<dbReference type="InterPro" id="IPR012337">
    <property type="entry name" value="RNaseH-like_sf"/>
</dbReference>
<dbReference type="Gene3D" id="3.30.420.10">
    <property type="entry name" value="Ribonuclease H-like superfamily/Ribonuclease H"/>
    <property type="match status" value="1"/>
</dbReference>
<name>A0AAD9E0C4_9TELE</name>
<evidence type="ECO:0000313" key="4">
    <source>
        <dbReference type="EMBL" id="KAK1797762.1"/>
    </source>
</evidence>
<dbReference type="SUPFAM" id="SSF54160">
    <property type="entry name" value="Chromo domain-like"/>
    <property type="match status" value="1"/>
</dbReference>
<sequence length="255" mass="29025">MDRFSKMHLSDRGPQFMSRLWKELLGKLNITVSLMSGYHHQANGQVERINQELRYQPALYPWNAPTSDQPAVEDWYCRSERVWEEAHQNLRKAITHYKRKADMRRGETPRYELGHQVQVSTKDGWAGPLGKLHAKYEGPYTILEQVNDVTYRVGLPGNSKASRAFHVSALELVVESPLAVEGCPLGPPPLDIEGGSAYRVHTLLDLCQSGKQLQYLVDWEGYSPEERSWVPASQVLNTNLTASFNREDLGKPVPR</sequence>
<dbReference type="PANTHER" id="PTHR37984:SF5">
    <property type="entry name" value="PROTEIN NYNRIN-LIKE"/>
    <property type="match status" value="1"/>
</dbReference>
<comment type="subcellular location">
    <subcellularLocation>
        <location evidence="1">Nucleus</location>
    </subcellularLocation>
</comment>
<dbReference type="Gene3D" id="2.40.50.40">
    <property type="match status" value="1"/>
</dbReference>
<feature type="domain" description="Integrase catalytic" evidence="3">
    <location>
        <begin position="1"/>
        <end position="117"/>
    </location>
</feature>
<dbReference type="Pfam" id="PF24626">
    <property type="entry name" value="SH3_Tf2-1"/>
    <property type="match status" value="1"/>
</dbReference>
<evidence type="ECO:0000259" key="3">
    <source>
        <dbReference type="PROSITE" id="PS50994"/>
    </source>
</evidence>
<dbReference type="EMBL" id="JAROKS010000013">
    <property type="protein sequence ID" value="KAK1797762.1"/>
    <property type="molecule type" value="Genomic_DNA"/>
</dbReference>
<dbReference type="InterPro" id="IPR001584">
    <property type="entry name" value="Integrase_cat-core"/>
</dbReference>
<dbReference type="InterPro" id="IPR050951">
    <property type="entry name" value="Retrovirus_Pol_polyprotein"/>
</dbReference>
<dbReference type="InterPro" id="IPR000953">
    <property type="entry name" value="Chromo/chromo_shadow_dom"/>
</dbReference>
<protein>
    <recommendedName>
        <fullName evidence="6">Integrase catalytic domain-containing protein</fullName>
    </recommendedName>
</protein>
<dbReference type="SMART" id="SM00298">
    <property type="entry name" value="CHROMO"/>
    <property type="match status" value="1"/>
</dbReference>
<evidence type="ECO:0000313" key="5">
    <source>
        <dbReference type="Proteomes" id="UP001239994"/>
    </source>
</evidence>
<dbReference type="PROSITE" id="PS50013">
    <property type="entry name" value="CHROMO_2"/>
    <property type="match status" value="1"/>
</dbReference>
<comment type="caution">
    <text evidence="4">The sequence shown here is derived from an EMBL/GenBank/DDBJ whole genome shotgun (WGS) entry which is preliminary data.</text>
</comment>
<evidence type="ECO:0000259" key="2">
    <source>
        <dbReference type="PROSITE" id="PS50013"/>
    </source>
</evidence>
<dbReference type="AlphaFoldDB" id="A0AAD9E0C4"/>